<sequence>MSLFEQDDPLVAGTTWLSLVVVDDEVVHPAVPGVEVEAVSVAIT</sequence>
<evidence type="ECO:0000313" key="1">
    <source>
        <dbReference type="EMBL" id="MFB9259184.1"/>
    </source>
</evidence>
<reference evidence="1 2" key="1">
    <citation type="submission" date="2024-09" db="EMBL/GenBank/DDBJ databases">
        <authorList>
            <person name="Sun Q."/>
            <person name="Mori K."/>
        </authorList>
    </citation>
    <scope>NUCLEOTIDE SEQUENCE [LARGE SCALE GENOMIC DNA]</scope>
    <source>
        <strain evidence="1 2">CCM 7659</strain>
    </source>
</reference>
<dbReference type="Proteomes" id="UP001589700">
    <property type="component" value="Unassembled WGS sequence"/>
</dbReference>
<protein>
    <submittedName>
        <fullName evidence="1">Uncharacterized protein</fullName>
    </submittedName>
</protein>
<dbReference type="RefSeq" id="WP_277815125.1">
    <property type="nucleotide sequence ID" value="NZ_JAALDM010000116.1"/>
</dbReference>
<gene>
    <name evidence="1" type="ORF">ACFFVD_05155</name>
</gene>
<keyword evidence="2" id="KW-1185">Reference proteome</keyword>
<comment type="caution">
    <text evidence="1">The sequence shown here is derived from an EMBL/GenBank/DDBJ whole genome shotgun (WGS) entry which is preliminary data.</text>
</comment>
<organism evidence="1 2">
    <name type="scientific">Dietzia aerolata</name>
    <dbReference type="NCBI Taxonomy" id="595984"/>
    <lineage>
        <taxon>Bacteria</taxon>
        <taxon>Bacillati</taxon>
        <taxon>Actinomycetota</taxon>
        <taxon>Actinomycetes</taxon>
        <taxon>Mycobacteriales</taxon>
        <taxon>Dietziaceae</taxon>
        <taxon>Dietzia</taxon>
    </lineage>
</organism>
<accession>A0ABV5JR02</accession>
<proteinExistence type="predicted"/>
<name>A0ABV5JR02_9ACTN</name>
<dbReference type="EMBL" id="JBHMDY010000004">
    <property type="protein sequence ID" value="MFB9259184.1"/>
    <property type="molecule type" value="Genomic_DNA"/>
</dbReference>
<evidence type="ECO:0000313" key="2">
    <source>
        <dbReference type="Proteomes" id="UP001589700"/>
    </source>
</evidence>